<gene>
    <name evidence="7" type="ORF">JD82_00472</name>
</gene>
<evidence type="ECO:0000256" key="2">
    <source>
        <dbReference type="ARBA" id="ARBA00008072"/>
    </source>
</evidence>
<dbReference type="GO" id="GO:0000721">
    <property type="term" value="F:(R,R)-butanediol dehydrogenase activity"/>
    <property type="evidence" value="ECO:0007669"/>
    <property type="project" value="TreeGrafter"/>
</dbReference>
<dbReference type="SUPFAM" id="SSF50129">
    <property type="entry name" value="GroES-like"/>
    <property type="match status" value="1"/>
</dbReference>
<sequence length="352" mass="35896">MRALRFHGRRDVRLDEVPQPVPVADQVAIAVTAAGICGSDLHEYSGGPISIPTAAPHPLTGVVAPVTLGHEFEGVVTAVGPEVTAVTVGDRVAGNAALWCGECAVCRSGRTNVCRSIGFHGLSGEGGAFADFDLTRARNLHLLPTGIPDGIGALLEPLATGIHAVAQGAVGSGDAVLVQGGGVIGLCIALAAREAGAEHVVLAEPSAARRRMAEHFGATLLVDPTEDSVADVVADLTSGGGVRAAFDAAGARSTLDTAVAATGAGGTVVNVAAWEQPVPFNPTTLLCREVAVVGSLAYTTADFERAVRIGQNRGSELAAMVTRTIALDDAAEWFDRLAEGTGDDVKVLVRPR</sequence>
<dbReference type="InterPro" id="IPR013154">
    <property type="entry name" value="ADH-like_N"/>
</dbReference>
<comment type="cofactor">
    <cofactor evidence="1">
        <name>Zn(2+)</name>
        <dbReference type="ChEBI" id="CHEBI:29105"/>
    </cofactor>
</comment>
<dbReference type="RefSeq" id="WP_030534223.1">
    <property type="nucleotide sequence ID" value="NZ_JOIJ01000026.1"/>
</dbReference>
<organism evidence="7 8">
    <name type="scientific">Prauserella rugosa</name>
    <dbReference type="NCBI Taxonomy" id="43354"/>
    <lineage>
        <taxon>Bacteria</taxon>
        <taxon>Bacillati</taxon>
        <taxon>Actinomycetota</taxon>
        <taxon>Actinomycetes</taxon>
        <taxon>Pseudonocardiales</taxon>
        <taxon>Pseudonocardiaceae</taxon>
        <taxon>Prauserella</taxon>
    </lineage>
</organism>
<dbReference type="GO" id="GO:0046872">
    <property type="term" value="F:metal ion binding"/>
    <property type="evidence" value="ECO:0007669"/>
    <property type="project" value="UniProtKB-KW"/>
</dbReference>
<dbReference type="InterPro" id="IPR011032">
    <property type="entry name" value="GroES-like_sf"/>
</dbReference>
<evidence type="ECO:0000313" key="8">
    <source>
        <dbReference type="Proteomes" id="UP000317303"/>
    </source>
</evidence>
<evidence type="ECO:0000256" key="4">
    <source>
        <dbReference type="ARBA" id="ARBA00022833"/>
    </source>
</evidence>
<feature type="domain" description="Enoyl reductase (ER)" evidence="6">
    <location>
        <begin position="8"/>
        <end position="349"/>
    </location>
</feature>
<accession>A0A660CCI6</accession>
<keyword evidence="4" id="KW-0862">Zinc</keyword>
<dbReference type="Gene3D" id="3.90.180.10">
    <property type="entry name" value="Medium-chain alcohol dehydrogenases, catalytic domain"/>
    <property type="match status" value="1"/>
</dbReference>
<keyword evidence="3" id="KW-0479">Metal-binding</keyword>
<evidence type="ECO:0000313" key="7">
    <source>
        <dbReference type="EMBL" id="TWH18651.1"/>
    </source>
</evidence>
<dbReference type="Pfam" id="PF08240">
    <property type="entry name" value="ADH_N"/>
    <property type="match status" value="1"/>
</dbReference>
<protein>
    <submittedName>
        <fullName evidence="7">(R,R)-butanediol dehydrogenase/meso-butanediol dehydrogenase/diacetyl reductase</fullName>
    </submittedName>
</protein>
<dbReference type="PANTHER" id="PTHR43161:SF23">
    <property type="entry name" value="(R,R)-BUTANEDIOL DEHYDROGENASE-RELATED"/>
    <property type="match status" value="1"/>
</dbReference>
<evidence type="ECO:0000256" key="5">
    <source>
        <dbReference type="ARBA" id="ARBA00023002"/>
    </source>
</evidence>
<evidence type="ECO:0000259" key="6">
    <source>
        <dbReference type="SMART" id="SM00829"/>
    </source>
</evidence>
<keyword evidence="8" id="KW-1185">Reference proteome</keyword>
<dbReference type="CDD" id="cd08233">
    <property type="entry name" value="butanediol_DH_like"/>
    <property type="match status" value="1"/>
</dbReference>
<proteinExistence type="inferred from homology"/>
<dbReference type="GO" id="GO:0034079">
    <property type="term" value="P:butanediol biosynthetic process"/>
    <property type="evidence" value="ECO:0007669"/>
    <property type="project" value="TreeGrafter"/>
</dbReference>
<comment type="similarity">
    <text evidence="2">Belongs to the zinc-containing alcohol dehydrogenase family.</text>
</comment>
<reference evidence="7 8" key="1">
    <citation type="submission" date="2019-07" db="EMBL/GenBank/DDBJ databases">
        <title>R&amp;d 2014.</title>
        <authorList>
            <person name="Klenk H.-P."/>
        </authorList>
    </citation>
    <scope>NUCLEOTIDE SEQUENCE [LARGE SCALE GENOMIC DNA]</scope>
    <source>
        <strain evidence="7 8">DSM 43194</strain>
    </source>
</reference>
<dbReference type="Pfam" id="PF00107">
    <property type="entry name" value="ADH_zinc_N"/>
    <property type="match status" value="1"/>
</dbReference>
<dbReference type="SUPFAM" id="SSF51735">
    <property type="entry name" value="NAD(P)-binding Rossmann-fold domains"/>
    <property type="match status" value="1"/>
</dbReference>
<evidence type="ECO:0000256" key="1">
    <source>
        <dbReference type="ARBA" id="ARBA00001947"/>
    </source>
</evidence>
<dbReference type="AlphaFoldDB" id="A0A660CCI6"/>
<comment type="caution">
    <text evidence="7">The sequence shown here is derived from an EMBL/GenBank/DDBJ whole genome shotgun (WGS) entry which is preliminary data.</text>
</comment>
<keyword evidence="5" id="KW-0560">Oxidoreductase</keyword>
<dbReference type="InterPro" id="IPR036291">
    <property type="entry name" value="NAD(P)-bd_dom_sf"/>
</dbReference>
<dbReference type="PANTHER" id="PTHR43161">
    <property type="entry name" value="SORBITOL DEHYDROGENASE"/>
    <property type="match status" value="1"/>
</dbReference>
<dbReference type="Proteomes" id="UP000317303">
    <property type="component" value="Unassembled WGS sequence"/>
</dbReference>
<dbReference type="GO" id="GO:0005737">
    <property type="term" value="C:cytoplasm"/>
    <property type="evidence" value="ECO:0007669"/>
    <property type="project" value="TreeGrafter"/>
</dbReference>
<name>A0A660CCI6_9PSEU</name>
<dbReference type="EMBL" id="VLJV01000001">
    <property type="protein sequence ID" value="TWH18651.1"/>
    <property type="molecule type" value="Genomic_DNA"/>
</dbReference>
<evidence type="ECO:0000256" key="3">
    <source>
        <dbReference type="ARBA" id="ARBA00022723"/>
    </source>
</evidence>
<dbReference type="InterPro" id="IPR020843">
    <property type="entry name" value="ER"/>
</dbReference>
<dbReference type="SMART" id="SM00829">
    <property type="entry name" value="PKS_ER"/>
    <property type="match status" value="1"/>
</dbReference>
<dbReference type="InterPro" id="IPR013149">
    <property type="entry name" value="ADH-like_C"/>
</dbReference>
<dbReference type="Gene3D" id="3.40.50.720">
    <property type="entry name" value="NAD(P)-binding Rossmann-like Domain"/>
    <property type="match status" value="1"/>
</dbReference>
<dbReference type="OrthoDB" id="3987021at2"/>